<sequence length="194" mass="21960">MEHKNLKVLRLHNHPEYLEACCVMINEEWPRSRTARMMSLKASCDKLPTSLILINDRLQLLGHAKLTPLPQFPNSCFIETVVIRKSMRGNKLGTFLMGQVEDYCKNLLNLEMVHLSTKGQEIFYAKLGYVTCAPVSIYGISVPVLKCEKKPLGFCKPPECNISSIPPPPPLPQPTETLNSTITSKKTFMFKKLK</sequence>
<dbReference type="InterPro" id="IPR016181">
    <property type="entry name" value="Acyl_CoA_acyltransferase"/>
</dbReference>
<evidence type="ECO:0000313" key="2">
    <source>
        <dbReference type="EMBL" id="VVD04371.1"/>
    </source>
</evidence>
<reference evidence="2 3" key="1">
    <citation type="submission" date="2017-07" db="EMBL/GenBank/DDBJ databases">
        <authorList>
            <person name="Talla V."/>
            <person name="Backstrom N."/>
        </authorList>
    </citation>
    <scope>NUCLEOTIDE SEQUENCE [LARGE SCALE GENOMIC DNA]</scope>
</reference>
<evidence type="ECO:0000313" key="3">
    <source>
        <dbReference type="Proteomes" id="UP000324832"/>
    </source>
</evidence>
<dbReference type="InterPro" id="IPR039840">
    <property type="entry name" value="NAA80"/>
</dbReference>
<accession>A0A5E4R352</accession>
<dbReference type="Proteomes" id="UP000324832">
    <property type="component" value="Unassembled WGS sequence"/>
</dbReference>
<dbReference type="Pfam" id="PF00583">
    <property type="entry name" value="Acetyltransf_1"/>
    <property type="match status" value="1"/>
</dbReference>
<dbReference type="Gene3D" id="3.40.630.30">
    <property type="match status" value="1"/>
</dbReference>
<dbReference type="GO" id="GO:1905502">
    <property type="term" value="F:acetyl-CoA binding"/>
    <property type="evidence" value="ECO:0007669"/>
    <property type="project" value="TreeGrafter"/>
</dbReference>
<gene>
    <name evidence="2" type="ORF">LSINAPIS_LOCUS14136</name>
</gene>
<organism evidence="2 3">
    <name type="scientific">Leptidea sinapis</name>
    <dbReference type="NCBI Taxonomy" id="189913"/>
    <lineage>
        <taxon>Eukaryota</taxon>
        <taxon>Metazoa</taxon>
        <taxon>Ecdysozoa</taxon>
        <taxon>Arthropoda</taxon>
        <taxon>Hexapoda</taxon>
        <taxon>Insecta</taxon>
        <taxon>Pterygota</taxon>
        <taxon>Neoptera</taxon>
        <taxon>Endopterygota</taxon>
        <taxon>Lepidoptera</taxon>
        <taxon>Glossata</taxon>
        <taxon>Ditrysia</taxon>
        <taxon>Papilionoidea</taxon>
        <taxon>Pieridae</taxon>
        <taxon>Dismorphiinae</taxon>
        <taxon>Leptidea</taxon>
    </lineage>
</organism>
<keyword evidence="3" id="KW-1185">Reference proteome</keyword>
<dbReference type="PANTHER" id="PTHR13538">
    <property type="entry name" value="N-ACETYLTRANSFERASE 6"/>
    <property type="match status" value="1"/>
</dbReference>
<name>A0A5E4R352_9NEOP</name>
<dbReference type="SUPFAM" id="SSF55729">
    <property type="entry name" value="Acyl-CoA N-acyltransferases (Nat)"/>
    <property type="match status" value="1"/>
</dbReference>
<dbReference type="GO" id="GO:0005737">
    <property type="term" value="C:cytoplasm"/>
    <property type="evidence" value="ECO:0007669"/>
    <property type="project" value="TreeGrafter"/>
</dbReference>
<protein>
    <recommendedName>
        <fullName evidence="1">N-acetyltransferase domain-containing protein</fullName>
    </recommendedName>
</protein>
<proteinExistence type="predicted"/>
<evidence type="ECO:0000259" key="1">
    <source>
        <dbReference type="PROSITE" id="PS51186"/>
    </source>
</evidence>
<dbReference type="EMBL" id="FZQP02006859">
    <property type="protein sequence ID" value="VVD04371.1"/>
    <property type="molecule type" value="Genomic_DNA"/>
</dbReference>
<dbReference type="AlphaFoldDB" id="A0A5E4R352"/>
<feature type="domain" description="N-acetyltransferase" evidence="1">
    <location>
        <begin position="7"/>
        <end position="153"/>
    </location>
</feature>
<dbReference type="GO" id="GO:0008080">
    <property type="term" value="F:N-acetyltransferase activity"/>
    <property type="evidence" value="ECO:0007669"/>
    <property type="project" value="InterPro"/>
</dbReference>
<dbReference type="PANTHER" id="PTHR13538:SF4">
    <property type="entry name" value="N-ALPHA-ACETYLTRANSFERASE 80"/>
    <property type="match status" value="1"/>
</dbReference>
<dbReference type="InterPro" id="IPR000182">
    <property type="entry name" value="GNAT_dom"/>
</dbReference>
<dbReference type="PROSITE" id="PS51186">
    <property type="entry name" value="GNAT"/>
    <property type="match status" value="1"/>
</dbReference>